<dbReference type="GeneID" id="63706294"/>
<evidence type="ECO:0000256" key="4">
    <source>
        <dbReference type="ARBA" id="ARBA00022833"/>
    </source>
</evidence>
<reference evidence="8 9" key="1">
    <citation type="journal article" date="2016" name="BMC Genomics">
        <title>Genome sequencing and secondary metabolism of the postharvest pathogen Penicillium griseofulvum.</title>
        <authorList>
            <person name="Banani H."/>
            <person name="Marcet-Houben M."/>
            <person name="Ballester A.R."/>
            <person name="Abbruscato P."/>
            <person name="Gonzalez-Candelas L."/>
            <person name="Gabaldon T."/>
            <person name="Spadaro D."/>
        </authorList>
    </citation>
    <scope>NUCLEOTIDE SEQUENCE [LARGE SCALE GENOMIC DNA]</scope>
    <source>
        <strain evidence="8 9">PG3</strain>
    </source>
</reference>
<dbReference type="Proteomes" id="UP000070168">
    <property type="component" value="Unassembled WGS sequence"/>
</dbReference>
<protein>
    <submittedName>
        <fullName evidence="8">HAT dimerization</fullName>
    </submittedName>
</protein>
<gene>
    <name evidence="8" type="ORF">PGRI_032810</name>
</gene>
<feature type="compositionally biased region" description="Polar residues" evidence="6">
    <location>
        <begin position="418"/>
        <end position="428"/>
    </location>
</feature>
<proteinExistence type="predicted"/>
<keyword evidence="4" id="KW-0862">Zinc</keyword>
<evidence type="ECO:0000256" key="6">
    <source>
        <dbReference type="SAM" id="MobiDB-lite"/>
    </source>
</evidence>
<dbReference type="RefSeq" id="XP_040644050.1">
    <property type="nucleotide sequence ID" value="XM_040790994.1"/>
</dbReference>
<dbReference type="OrthoDB" id="2677621at2759"/>
<dbReference type="InterPro" id="IPR012337">
    <property type="entry name" value="RNaseH-like_sf"/>
</dbReference>
<feature type="region of interest" description="Disordered" evidence="6">
    <location>
        <begin position="418"/>
        <end position="437"/>
    </location>
</feature>
<dbReference type="OMA" id="CHIPYPC"/>
<name>A0A135L977_PENPA</name>
<evidence type="ECO:0000256" key="5">
    <source>
        <dbReference type="ARBA" id="ARBA00023242"/>
    </source>
</evidence>
<feature type="region of interest" description="Disordered" evidence="6">
    <location>
        <begin position="560"/>
        <end position="586"/>
    </location>
</feature>
<feature type="region of interest" description="Disordered" evidence="6">
    <location>
        <begin position="604"/>
        <end position="661"/>
    </location>
</feature>
<dbReference type="STRING" id="5078.A0A135L977"/>
<dbReference type="AlphaFoldDB" id="A0A135L977"/>
<dbReference type="GO" id="GO:0005634">
    <property type="term" value="C:nucleus"/>
    <property type="evidence" value="ECO:0007669"/>
    <property type="project" value="UniProtKB-SubCell"/>
</dbReference>
<dbReference type="SUPFAM" id="SSF53098">
    <property type="entry name" value="Ribonuclease H-like"/>
    <property type="match status" value="1"/>
</dbReference>
<dbReference type="InterPro" id="IPR008906">
    <property type="entry name" value="HATC_C_dom"/>
</dbReference>
<dbReference type="EMBL" id="LHQR01000070">
    <property type="protein sequence ID" value="KXG45514.1"/>
    <property type="molecule type" value="Genomic_DNA"/>
</dbReference>
<evidence type="ECO:0000259" key="7">
    <source>
        <dbReference type="Pfam" id="PF05699"/>
    </source>
</evidence>
<dbReference type="Pfam" id="PF05699">
    <property type="entry name" value="Dimer_Tnp_hAT"/>
    <property type="match status" value="1"/>
</dbReference>
<feature type="compositionally biased region" description="Acidic residues" evidence="6">
    <location>
        <begin position="577"/>
        <end position="586"/>
    </location>
</feature>
<comment type="subcellular location">
    <subcellularLocation>
        <location evidence="1">Nucleus</location>
    </subcellularLocation>
</comment>
<keyword evidence="2" id="KW-0479">Metal-binding</keyword>
<feature type="domain" description="HAT C-terminal dimerisation" evidence="7">
    <location>
        <begin position="461"/>
        <end position="533"/>
    </location>
</feature>
<dbReference type="PANTHER" id="PTHR46481:SF10">
    <property type="entry name" value="ZINC FINGER BED DOMAIN-CONTAINING PROTEIN 39"/>
    <property type="match status" value="1"/>
</dbReference>
<evidence type="ECO:0000256" key="2">
    <source>
        <dbReference type="ARBA" id="ARBA00022723"/>
    </source>
</evidence>
<accession>A0A135L977</accession>
<organism evidence="8 9">
    <name type="scientific">Penicillium patulum</name>
    <name type="common">Penicillium griseofulvum</name>
    <dbReference type="NCBI Taxonomy" id="5078"/>
    <lineage>
        <taxon>Eukaryota</taxon>
        <taxon>Fungi</taxon>
        <taxon>Dikarya</taxon>
        <taxon>Ascomycota</taxon>
        <taxon>Pezizomycotina</taxon>
        <taxon>Eurotiomycetes</taxon>
        <taxon>Eurotiomycetidae</taxon>
        <taxon>Eurotiales</taxon>
        <taxon>Aspergillaceae</taxon>
        <taxon>Penicillium</taxon>
    </lineage>
</organism>
<evidence type="ECO:0000256" key="3">
    <source>
        <dbReference type="ARBA" id="ARBA00022771"/>
    </source>
</evidence>
<evidence type="ECO:0000313" key="8">
    <source>
        <dbReference type="EMBL" id="KXG45514.1"/>
    </source>
</evidence>
<evidence type="ECO:0000256" key="1">
    <source>
        <dbReference type="ARBA" id="ARBA00004123"/>
    </source>
</evidence>
<dbReference type="GO" id="GO:0008270">
    <property type="term" value="F:zinc ion binding"/>
    <property type="evidence" value="ECO:0007669"/>
    <property type="project" value="UniProtKB-KW"/>
</dbReference>
<dbReference type="PANTHER" id="PTHR46481">
    <property type="entry name" value="ZINC FINGER BED DOMAIN-CONTAINING PROTEIN 4"/>
    <property type="match status" value="1"/>
</dbReference>
<comment type="caution">
    <text evidence="8">The sequence shown here is derived from an EMBL/GenBank/DDBJ whole genome shotgun (WGS) entry which is preliminary data.</text>
</comment>
<sequence>MSYQSEPTFPAQKAPVEPTLLHPRTAQRRLKKLVEDEQHTILTTLPQDTKLSVALDCWTSPFQQAFMAITGYFIDRDWNYREILLGFEPLDGAHSGINLSGMLMDIFRKLDITDRVLAITSDNAPNNTTLVQAVQDSIDSLELPNNPVVVRIPCLAHVIQLSLRELLGSVKVDPQNDTTDRNVSDVQAQAQARSLRASQSEQVIVQTLVKIRGLAVFINASPQRRDDFFRLQTNGAKLAPIQDVRTRWNSTFLMLRRAKRLSKPCDEYCDNIGTQKYKLSKAEWRQVDYLLYITEPFYRFTTVLSKTKEITVHHVFGIYNALFDHFEDSIARLTPKTIPWKKAMLQALNAGMAKLTSYYAKTKEIHGNLYAIGTILAPQHKLHFFSSKAWGTSENDTNWSDQYKETLRQFMAPYAQRHTQAQPLQGEQTPKRHSASTSDLDALLDIRPHIHSDPSTSEHELARYLEKPRRKVDPLEFWKEHEDEFPILSSVARDILSIPATGAGVERLFNSARDVCHYRRGRLSAKTIQDIMMFRCKTQFDIEIEELPDEDMSLDSIQEADEQREAELTTDMPEPISDGEDSEDNDPVGLIEYEFIMESQLPCPSIVPSTRKRQRSELVDSEDESSPHLPLYGDEVGTQRRPGLREVRKRGKPSDDQFVSY</sequence>
<evidence type="ECO:0000313" key="9">
    <source>
        <dbReference type="Proteomes" id="UP000070168"/>
    </source>
</evidence>
<keyword evidence="9" id="KW-1185">Reference proteome</keyword>
<keyword evidence="3" id="KW-0863">Zinc-finger</keyword>
<dbReference type="GO" id="GO:0046983">
    <property type="term" value="F:protein dimerization activity"/>
    <property type="evidence" value="ECO:0007669"/>
    <property type="project" value="InterPro"/>
</dbReference>
<dbReference type="InterPro" id="IPR052035">
    <property type="entry name" value="ZnF_BED_domain_contain"/>
</dbReference>
<keyword evidence="5" id="KW-0539">Nucleus</keyword>